<dbReference type="PANTHER" id="PTHR43283:SF11">
    <property type="entry name" value="BETA-LACTAMASE-RELATED DOMAIN-CONTAINING PROTEIN"/>
    <property type="match status" value="1"/>
</dbReference>
<dbReference type="PANTHER" id="PTHR43283">
    <property type="entry name" value="BETA-LACTAMASE-RELATED"/>
    <property type="match status" value="1"/>
</dbReference>
<gene>
    <name evidence="3" type="ordered locus">Psta_1605</name>
</gene>
<dbReference type="eggNOG" id="COG1680">
    <property type="taxonomic scope" value="Bacteria"/>
</dbReference>
<dbReference type="STRING" id="530564.Psta_1605"/>
<dbReference type="OrthoDB" id="9801061at2"/>
<sequence precursor="true">MSRLSIRSLAVSILWLLVATFGHTMAVAEGPLVTTVAPADVNFDEAKLAKIDELVAAALENKQLPGCVVVIGRAGKVVLKKAYGNKRLQPTLEPMTTDTVFDLASLTKPIATATSAMILLDQKKIALDDPIAKYLPELAAKDDAPTIEHLLTHTAGYIADNNISDYQNGREVAIEKLNGQKLRTKPGKQFVYSDVCFMLLGLVVEKASGEPLDQFAKKNIFEKLGMQETGYLPSDELKLRAAPTTMRDGKWIQGEVHDPRSHLLGGVAGHAGLFSTADDLAIYASAMLKHGTLGDASLMSDATWKEMLTPREVFSSSRGSERRAQTRCLGWDHATGFSSNAPSGRSGLAIGHGGFTGTAMWIDPELDLFVIFLSNRVHPDGSGSVNRLAGEIGTVAVEAMRK</sequence>
<dbReference type="InterPro" id="IPR001466">
    <property type="entry name" value="Beta-lactam-related"/>
</dbReference>
<protein>
    <submittedName>
        <fullName evidence="3">Beta-lactamase</fullName>
    </submittedName>
</protein>
<evidence type="ECO:0000259" key="2">
    <source>
        <dbReference type="Pfam" id="PF00144"/>
    </source>
</evidence>
<keyword evidence="4" id="KW-1185">Reference proteome</keyword>
<dbReference type="HOGENOM" id="CLU_020027_1_1_0"/>
<dbReference type="GO" id="GO:0016787">
    <property type="term" value="F:hydrolase activity"/>
    <property type="evidence" value="ECO:0007669"/>
    <property type="project" value="UniProtKB-KW"/>
</dbReference>
<dbReference type="InterPro" id="IPR012338">
    <property type="entry name" value="Beta-lactam/transpept-like"/>
</dbReference>
<proteinExistence type="predicted"/>
<keyword evidence="1" id="KW-0378">Hydrolase</keyword>
<name>D2QY66_PIRSD</name>
<dbReference type="Gene3D" id="3.40.710.10">
    <property type="entry name" value="DD-peptidase/beta-lactamase superfamily"/>
    <property type="match status" value="1"/>
</dbReference>
<dbReference type="SUPFAM" id="SSF56601">
    <property type="entry name" value="beta-lactamase/transpeptidase-like"/>
    <property type="match status" value="1"/>
</dbReference>
<dbReference type="Pfam" id="PF00144">
    <property type="entry name" value="Beta-lactamase"/>
    <property type="match status" value="1"/>
</dbReference>
<dbReference type="Proteomes" id="UP000001887">
    <property type="component" value="Chromosome"/>
</dbReference>
<reference evidence="3 4" key="1">
    <citation type="journal article" date="2009" name="Stand. Genomic Sci.">
        <title>Complete genome sequence of Pirellula staleyi type strain (ATCC 27377).</title>
        <authorList>
            <person name="Clum A."/>
            <person name="Tindall B.J."/>
            <person name="Sikorski J."/>
            <person name="Ivanova N."/>
            <person name="Mavrommatis K."/>
            <person name="Lucas S."/>
            <person name="Glavina del Rio T."/>
            <person name="Nolan M."/>
            <person name="Chen F."/>
            <person name="Tice H."/>
            <person name="Pitluck S."/>
            <person name="Cheng J.F."/>
            <person name="Chertkov O."/>
            <person name="Brettin T."/>
            <person name="Han C."/>
            <person name="Detter J.C."/>
            <person name="Kuske C."/>
            <person name="Bruce D."/>
            <person name="Goodwin L."/>
            <person name="Ovchinikova G."/>
            <person name="Pati A."/>
            <person name="Mikhailova N."/>
            <person name="Chen A."/>
            <person name="Palaniappan K."/>
            <person name="Land M."/>
            <person name="Hauser L."/>
            <person name="Chang Y.J."/>
            <person name="Jeffries C.D."/>
            <person name="Chain P."/>
            <person name="Rohde M."/>
            <person name="Goker M."/>
            <person name="Bristow J."/>
            <person name="Eisen J.A."/>
            <person name="Markowitz V."/>
            <person name="Hugenholtz P."/>
            <person name="Kyrpides N.C."/>
            <person name="Klenk H.P."/>
            <person name="Lapidus A."/>
        </authorList>
    </citation>
    <scope>NUCLEOTIDE SEQUENCE [LARGE SCALE GENOMIC DNA]</scope>
    <source>
        <strain evidence="4">ATCC 27377 / DSM 6068 / ICPB 4128</strain>
    </source>
</reference>
<evidence type="ECO:0000313" key="4">
    <source>
        <dbReference type="Proteomes" id="UP000001887"/>
    </source>
</evidence>
<evidence type="ECO:0000256" key="1">
    <source>
        <dbReference type="ARBA" id="ARBA00022801"/>
    </source>
</evidence>
<evidence type="ECO:0000313" key="3">
    <source>
        <dbReference type="EMBL" id="ADB16280.1"/>
    </source>
</evidence>
<dbReference type="MEROPS" id="S12.950"/>
<dbReference type="InterPro" id="IPR050789">
    <property type="entry name" value="Diverse_Enzym_Activities"/>
</dbReference>
<feature type="domain" description="Beta-lactamase-related" evidence="2">
    <location>
        <begin position="51"/>
        <end position="386"/>
    </location>
</feature>
<dbReference type="KEGG" id="psl:Psta_1605"/>
<accession>D2QY66</accession>
<dbReference type="AlphaFoldDB" id="D2QY66"/>
<dbReference type="EMBL" id="CP001848">
    <property type="protein sequence ID" value="ADB16280.1"/>
    <property type="molecule type" value="Genomic_DNA"/>
</dbReference>
<organism evidence="3 4">
    <name type="scientific">Pirellula staleyi (strain ATCC 27377 / DSM 6068 / ICPB 4128)</name>
    <name type="common">Pirella staleyi</name>
    <dbReference type="NCBI Taxonomy" id="530564"/>
    <lineage>
        <taxon>Bacteria</taxon>
        <taxon>Pseudomonadati</taxon>
        <taxon>Planctomycetota</taxon>
        <taxon>Planctomycetia</taxon>
        <taxon>Pirellulales</taxon>
        <taxon>Pirellulaceae</taxon>
        <taxon>Pirellula</taxon>
    </lineage>
</organism>